<dbReference type="RefSeq" id="WP_086574899.1">
    <property type="nucleotide sequence ID" value="NZ_NGFP01000094.1"/>
</dbReference>
<dbReference type="Gene3D" id="3.20.20.140">
    <property type="entry name" value="Metal-dependent hydrolases"/>
    <property type="match status" value="1"/>
</dbReference>
<dbReference type="EMBL" id="NGFP01000094">
    <property type="protein sequence ID" value="OUC94880.1"/>
    <property type="molecule type" value="Genomic_DNA"/>
</dbReference>
<dbReference type="Gene3D" id="2.30.40.10">
    <property type="entry name" value="Urease, subunit C, domain 1"/>
    <property type="match status" value="2"/>
</dbReference>
<dbReference type="PANTHER" id="PTHR11647:SF1">
    <property type="entry name" value="COLLAPSIN RESPONSE MEDIATOR PROTEIN"/>
    <property type="match status" value="1"/>
</dbReference>
<accession>A0A243RJ20</accession>
<protein>
    <recommendedName>
        <fullName evidence="1">Amidohydrolase 3 domain-containing protein</fullName>
    </recommendedName>
</protein>
<dbReference type="AlphaFoldDB" id="A0A243RJ20"/>
<keyword evidence="3" id="KW-1185">Reference proteome</keyword>
<feature type="domain" description="Amidohydrolase 3" evidence="1">
    <location>
        <begin position="81"/>
        <end position="156"/>
    </location>
</feature>
<dbReference type="SUPFAM" id="SSF51556">
    <property type="entry name" value="Metallo-dependent hydrolases"/>
    <property type="match status" value="1"/>
</dbReference>
<organism evidence="2 3">
    <name type="scientific">Streptosporangium minutum</name>
    <dbReference type="NCBI Taxonomy" id="569862"/>
    <lineage>
        <taxon>Bacteria</taxon>
        <taxon>Bacillati</taxon>
        <taxon>Actinomycetota</taxon>
        <taxon>Actinomycetes</taxon>
        <taxon>Streptosporangiales</taxon>
        <taxon>Streptosporangiaceae</taxon>
        <taxon>Streptosporangium</taxon>
    </lineage>
</organism>
<dbReference type="InterPro" id="IPR013108">
    <property type="entry name" value="Amidohydro_3"/>
</dbReference>
<name>A0A243RJ20_9ACTN</name>
<reference evidence="2 3" key="1">
    <citation type="submission" date="2017-05" db="EMBL/GenBank/DDBJ databases">
        <title>Biotechnological potential of actinobacteria isolated from South African environments.</title>
        <authorList>
            <person name="Le Roes-Hill M."/>
            <person name="Prins A."/>
            <person name="Durrell K.A."/>
        </authorList>
    </citation>
    <scope>NUCLEOTIDE SEQUENCE [LARGE SCALE GENOMIC DNA]</scope>
    <source>
        <strain evidence="2">M26</strain>
    </source>
</reference>
<dbReference type="GO" id="GO:0016812">
    <property type="term" value="F:hydrolase activity, acting on carbon-nitrogen (but not peptide) bonds, in cyclic amides"/>
    <property type="evidence" value="ECO:0007669"/>
    <property type="project" value="TreeGrafter"/>
</dbReference>
<dbReference type="Proteomes" id="UP000194761">
    <property type="component" value="Unassembled WGS sequence"/>
</dbReference>
<dbReference type="SUPFAM" id="SSF51338">
    <property type="entry name" value="Composite domain of metallo-dependent hydrolases"/>
    <property type="match status" value="1"/>
</dbReference>
<proteinExistence type="predicted"/>
<comment type="caution">
    <text evidence="2">The sequence shown here is derived from an EMBL/GenBank/DDBJ whole genome shotgun (WGS) entry which is preliminary data.</text>
</comment>
<evidence type="ECO:0000313" key="2">
    <source>
        <dbReference type="EMBL" id="OUC94880.1"/>
    </source>
</evidence>
<evidence type="ECO:0000313" key="3">
    <source>
        <dbReference type="Proteomes" id="UP000194761"/>
    </source>
</evidence>
<dbReference type="InterPro" id="IPR011059">
    <property type="entry name" value="Metal-dep_hydrolase_composite"/>
</dbReference>
<dbReference type="Pfam" id="PF07969">
    <property type="entry name" value="Amidohydro_3"/>
    <property type="match status" value="1"/>
</dbReference>
<dbReference type="InterPro" id="IPR032466">
    <property type="entry name" value="Metal_Hydrolase"/>
</dbReference>
<sequence length="173" mass="18000">MHDLILRAGTVHDGFGSAGRTADVAVSGGRIVAIGREPGPAARVIDADGLIVAPGFVDPHSHSVGPNHTRTFGTFPVFLGTYVRERGVVPMPEAIRKVTSATAAQFGPADRGWLGTGAVADVCVFDPVAIRHDGTYEVPDVAPVGVTHVFPAGHPVVEGGEFTGGRHGRVLRR</sequence>
<dbReference type="InterPro" id="IPR050378">
    <property type="entry name" value="Metallo-dep_Hydrolases_sf"/>
</dbReference>
<dbReference type="PANTHER" id="PTHR11647">
    <property type="entry name" value="HYDRANTOINASE/DIHYDROPYRIMIDINASE FAMILY MEMBER"/>
    <property type="match status" value="1"/>
</dbReference>
<evidence type="ECO:0000259" key="1">
    <source>
        <dbReference type="Pfam" id="PF07969"/>
    </source>
</evidence>
<dbReference type="GO" id="GO:0005829">
    <property type="term" value="C:cytosol"/>
    <property type="evidence" value="ECO:0007669"/>
    <property type="project" value="TreeGrafter"/>
</dbReference>
<gene>
    <name evidence="2" type="ORF">CA984_20780</name>
</gene>